<dbReference type="EMBL" id="CAIIXF020000006">
    <property type="protein sequence ID" value="CAH1786062.1"/>
    <property type="molecule type" value="Genomic_DNA"/>
</dbReference>
<gene>
    <name evidence="9" type="ORF">OFUS_LOCUS12027</name>
</gene>
<evidence type="ECO:0000313" key="9">
    <source>
        <dbReference type="EMBL" id="CAH1786062.1"/>
    </source>
</evidence>
<dbReference type="PANTHER" id="PTHR43407:SF1">
    <property type="entry name" value="LENGSIN"/>
    <property type="match status" value="1"/>
</dbReference>
<evidence type="ECO:0000256" key="2">
    <source>
        <dbReference type="ARBA" id="ARBA00037583"/>
    </source>
</evidence>
<evidence type="ECO:0000256" key="7">
    <source>
        <dbReference type="RuleBase" id="RU000384"/>
    </source>
</evidence>
<dbReference type="GO" id="GO:0006542">
    <property type="term" value="P:glutamine biosynthetic process"/>
    <property type="evidence" value="ECO:0007669"/>
    <property type="project" value="InterPro"/>
</dbReference>
<dbReference type="PANTHER" id="PTHR43407">
    <property type="entry name" value="GLUTAMINE SYNTHETASE"/>
    <property type="match status" value="1"/>
</dbReference>
<dbReference type="Pfam" id="PF00120">
    <property type="entry name" value="Gln-synt_C"/>
    <property type="match status" value="1"/>
</dbReference>
<dbReference type="InterPro" id="IPR036651">
    <property type="entry name" value="Gln_synt_N_sf"/>
</dbReference>
<feature type="compositionally biased region" description="Basic and acidic residues" evidence="8">
    <location>
        <begin position="9"/>
        <end position="21"/>
    </location>
</feature>
<dbReference type="AlphaFoldDB" id="A0A8J1XW43"/>
<evidence type="ECO:0000256" key="3">
    <source>
        <dbReference type="ARBA" id="ARBA00038790"/>
    </source>
</evidence>
<comment type="function">
    <text evidence="2">May act as a component of the cytoskeleton or as a chaperone for the reorganization of intermediate filament proteins during terminal differentiation in the lens. Does not seem to have enzymatic activity.</text>
</comment>
<dbReference type="InterPro" id="IPR008146">
    <property type="entry name" value="Gln_synth_cat_dom"/>
</dbReference>
<comment type="similarity">
    <text evidence="1 6 7">Belongs to the glutamine synthetase family.</text>
</comment>
<dbReference type="GO" id="GO:0016020">
    <property type="term" value="C:membrane"/>
    <property type="evidence" value="ECO:0007669"/>
    <property type="project" value="TreeGrafter"/>
</dbReference>
<comment type="caution">
    <text evidence="9">The sequence shown here is derived from an EMBL/GenBank/DDBJ whole genome shotgun (WGS) entry which is preliminary data.</text>
</comment>
<dbReference type="Gene3D" id="3.10.20.70">
    <property type="entry name" value="Glutamine synthetase, N-terminal domain"/>
    <property type="match status" value="1"/>
</dbReference>
<protein>
    <recommendedName>
        <fullName evidence="4">Lengsin</fullName>
    </recommendedName>
    <alternativeName>
        <fullName evidence="5">Glutamate-ammonia ligase domain-containing protein 1</fullName>
    </alternativeName>
</protein>
<dbReference type="GO" id="GO:0004356">
    <property type="term" value="F:glutamine synthetase activity"/>
    <property type="evidence" value="ECO:0007669"/>
    <property type="project" value="InterPro"/>
</dbReference>
<feature type="region of interest" description="Disordered" evidence="8">
    <location>
        <begin position="1"/>
        <end position="21"/>
    </location>
</feature>
<dbReference type="GO" id="GO:0005737">
    <property type="term" value="C:cytoplasm"/>
    <property type="evidence" value="ECO:0007669"/>
    <property type="project" value="TreeGrafter"/>
</dbReference>
<reference evidence="9" key="1">
    <citation type="submission" date="2022-03" db="EMBL/GenBank/DDBJ databases">
        <authorList>
            <person name="Martin C."/>
        </authorList>
    </citation>
    <scope>NUCLEOTIDE SEQUENCE</scope>
</reference>
<sequence length="477" mass="53944">MAEAVQLNDQDKIHSDDSERPEIQEMISKASKYDFIRVQVADLGGISRGKTVTSKFFTEKVAFRGLGMFEGFHANSASSGMHPMEGFGTFADCEIKVIPSTFHHVAWGSKMSCRRVASVLGETKWRTRPDQGNPFQEACSRFACRKQVEKLANMGYKIKASNEFEFMVTEDDKVTLLKGHNQKDAYCITAQARYDKMLFDISDQLSDTGLGINVESIHTEWGPSQFEITLEPRFGMEYADNAFIFKHAVKEICQHYGLHATFISEPFKEFKNSPDCHVWNSLHFNHSLWTIDEKAAFYDPSKEDKLSNIAKWWIGGICKHARALTAFMAPTVNCYRRFATYAFIAKMASWGIRNRLKMLRVKVDEESSTYMENRVCSGASNSYLVLECHIAAGIDGILNEIEPPAQDAKVGVPLPLSLDESLDALKEDVLICDALGPELVDWFVTSRKNLDIKELGNSVHAYDEAYAADRRFYMDVL</sequence>
<evidence type="ECO:0000256" key="8">
    <source>
        <dbReference type="SAM" id="MobiDB-lite"/>
    </source>
</evidence>
<dbReference type="OrthoDB" id="77835at2759"/>
<accession>A0A8J1XW43</accession>
<organism evidence="9 10">
    <name type="scientific">Owenia fusiformis</name>
    <name type="common">Polychaete worm</name>
    <dbReference type="NCBI Taxonomy" id="6347"/>
    <lineage>
        <taxon>Eukaryota</taxon>
        <taxon>Metazoa</taxon>
        <taxon>Spiralia</taxon>
        <taxon>Lophotrochozoa</taxon>
        <taxon>Annelida</taxon>
        <taxon>Polychaeta</taxon>
        <taxon>Sedentaria</taxon>
        <taxon>Canalipalpata</taxon>
        <taxon>Sabellida</taxon>
        <taxon>Oweniida</taxon>
        <taxon>Oweniidae</taxon>
        <taxon>Owenia</taxon>
    </lineage>
</organism>
<evidence type="ECO:0000256" key="4">
    <source>
        <dbReference type="ARBA" id="ARBA00039404"/>
    </source>
</evidence>
<evidence type="ECO:0000256" key="5">
    <source>
        <dbReference type="ARBA" id="ARBA00042675"/>
    </source>
</evidence>
<evidence type="ECO:0000313" key="10">
    <source>
        <dbReference type="Proteomes" id="UP000749559"/>
    </source>
</evidence>
<dbReference type="InterPro" id="IPR014746">
    <property type="entry name" value="Gln_synth/guanido_kin_cat_dom"/>
</dbReference>
<dbReference type="Proteomes" id="UP000749559">
    <property type="component" value="Unassembled WGS sequence"/>
</dbReference>
<dbReference type="SUPFAM" id="SSF55931">
    <property type="entry name" value="Glutamine synthetase/guanido kinase"/>
    <property type="match status" value="1"/>
</dbReference>
<dbReference type="SMART" id="SM01230">
    <property type="entry name" value="Gln-synt_C"/>
    <property type="match status" value="1"/>
</dbReference>
<dbReference type="Gene3D" id="3.30.590.10">
    <property type="entry name" value="Glutamine synthetase/guanido kinase, catalytic domain"/>
    <property type="match status" value="1"/>
</dbReference>
<proteinExistence type="inferred from homology"/>
<dbReference type="PROSITE" id="PS51987">
    <property type="entry name" value="GS_CATALYTIC"/>
    <property type="match status" value="1"/>
</dbReference>
<name>A0A8J1XW43_OWEFU</name>
<comment type="subunit">
    <text evidence="3">Dodecamer. Interacts with BFSP2 and VIM.</text>
</comment>
<evidence type="ECO:0000256" key="1">
    <source>
        <dbReference type="ARBA" id="ARBA00009897"/>
    </source>
</evidence>
<evidence type="ECO:0000256" key="6">
    <source>
        <dbReference type="PROSITE-ProRule" id="PRU01331"/>
    </source>
</evidence>
<keyword evidence="10" id="KW-1185">Reference proteome</keyword>